<dbReference type="InterPro" id="IPR013783">
    <property type="entry name" value="Ig-like_fold"/>
</dbReference>
<dbReference type="Pfam" id="PF07495">
    <property type="entry name" value="Y_Y_Y"/>
    <property type="match status" value="1"/>
</dbReference>
<gene>
    <name evidence="5" type="ORF">OHAE_5519</name>
</gene>
<accession>A0A2P9HED7</accession>
<feature type="transmembrane region" description="Helical" evidence="2">
    <location>
        <begin position="67"/>
        <end position="85"/>
    </location>
</feature>
<evidence type="ECO:0000256" key="2">
    <source>
        <dbReference type="SAM" id="Phobius"/>
    </source>
</evidence>
<dbReference type="Gene3D" id="2.60.40.10">
    <property type="entry name" value="Immunoglobulins"/>
    <property type="match status" value="1"/>
</dbReference>
<dbReference type="InterPro" id="IPR011110">
    <property type="entry name" value="Reg_prop"/>
</dbReference>
<reference evidence="6" key="1">
    <citation type="submission" date="2017-12" db="EMBL/GenBank/DDBJ databases">
        <authorList>
            <person name="Diaz M."/>
        </authorList>
    </citation>
    <scope>NUCLEOTIDE SEQUENCE [LARGE SCALE GENOMIC DNA]</scope>
    <source>
        <strain evidence="6">FI11154</strain>
    </source>
</reference>
<dbReference type="Gene3D" id="2.130.10.10">
    <property type="entry name" value="YVTN repeat-like/Quinoprotein amine dehydrogenase"/>
    <property type="match status" value="3"/>
</dbReference>
<keyword evidence="1" id="KW-0597">Phosphoprotein</keyword>
<dbReference type="SUPFAM" id="SSF55874">
    <property type="entry name" value="ATPase domain of HSP90 chaperone/DNA topoisomerase II/histidine kinase"/>
    <property type="match status" value="1"/>
</dbReference>
<dbReference type="GO" id="GO:0003677">
    <property type="term" value="F:DNA binding"/>
    <property type="evidence" value="ECO:0007669"/>
    <property type="project" value="UniProtKB-KW"/>
</dbReference>
<evidence type="ECO:0000259" key="4">
    <source>
        <dbReference type="Pfam" id="PF07730"/>
    </source>
</evidence>
<feature type="domain" description="Two component regulator three Y" evidence="3">
    <location>
        <begin position="787"/>
        <end position="851"/>
    </location>
</feature>
<protein>
    <submittedName>
        <fullName evidence="5">DNA-binding response regulator, AraC family</fullName>
    </submittedName>
</protein>
<evidence type="ECO:0000259" key="3">
    <source>
        <dbReference type="Pfam" id="PF07495"/>
    </source>
</evidence>
<evidence type="ECO:0000256" key="1">
    <source>
        <dbReference type="ARBA" id="ARBA00022553"/>
    </source>
</evidence>
<keyword evidence="2" id="KW-0472">Membrane</keyword>
<dbReference type="Gene3D" id="1.20.5.1930">
    <property type="match status" value="1"/>
</dbReference>
<dbReference type="AlphaFoldDB" id="A0A2P9HED7"/>
<dbReference type="InterPro" id="IPR011123">
    <property type="entry name" value="Y_Y_Y"/>
</dbReference>
<evidence type="ECO:0000313" key="6">
    <source>
        <dbReference type="Proteomes" id="UP000246073"/>
    </source>
</evidence>
<proteinExistence type="predicted"/>
<dbReference type="GO" id="GO:0000155">
    <property type="term" value="F:phosphorelay sensor kinase activity"/>
    <property type="evidence" value="ECO:0007669"/>
    <property type="project" value="InterPro"/>
</dbReference>
<dbReference type="InterPro" id="IPR015943">
    <property type="entry name" value="WD40/YVTN_repeat-like_dom_sf"/>
</dbReference>
<dbReference type="Gene3D" id="3.30.565.10">
    <property type="entry name" value="Histidine kinase-like ATPase, C-terminal domain"/>
    <property type="match status" value="1"/>
</dbReference>
<sequence length="1115" mass="122987">MSGTGTASQAIHVLATAAPDSFQGPPRGTRTYTNPDVGDALKYVRLGAALSIGLLITLCARRSFPKLLLTVFIAQFFFAYLSIAAEVGPPPRVASIEPKSVPVSVLDKSDLTFRRLSPEGLSQTRVANIVQDDTGYVWLGTSYGVDRYDGYTYKVFTQKIGDPASLSGVLIYALFKDSSGNLWVATDEDLNVFDQATGGFRHYSIDSDHPTIINIFEGGPGLLWLSTKQGLYRLEVSTGKIRKFQHADHDTEGLSSSDIKSTGRDRSGVFWVATANGLEAMNEQTGKVSNRIPLSPEVWSQFGFYEDSHGLFWIYYASGSGLALYDRKTNSVRRLDISNTSGESKVTGVMNVLESANGDMWIATYGSGLLRFNRETFTFNRYTNDPNDPQSIPGNRLTTLSEDREGNIWVGFEASPPATFSPWKTEFRKLWPTPSQPNKFGESFVNAIFEDKDGTVWLGANTALIRLNPSDGSTKRIDLLGPGSEVDVISVTQDDKGVLWLGTVHAGLISYDPKNATVKIFRHDAANPKSISNDVVTRVLIVDPETMWITTWDGLDRLNPRTGEFTVFRMENESANAFFNITADTRNNLWIGTALGLVRFSLETKSFERFLRDPTDPFSISNNTINSTLTDRSGKLWVGTQNGLNHSEASGKFSSLFEEDGLPGNAISCMLEDENGELWVSTNQGVGKLDPTGSDTQRFLTSDGLPGEDMTGWNSCYRSPRGTLYFAGYAGAVMSNADAPARGNLKPPVVFTSVEIDGQALQTGSATKHLNIPHRSSISVSFAALSYRLPAATRYRYRLHGLDEDWHASASGTRSLSFAYLPAGKYNLEVQAALMGNEWGDVGATLPIVVLPPWWTTWWFITSIAALLLLTLLLAWKFRVRKISSQYEIRLEERLSERNRVARELHDTLLQTFQGLIFRLQAVRQLIAIRPDEATTTLDKLLDRGDLALIESRQAIQSLRDPRGRYSNFLSAVRAEADDLSASQEESKRPKFTITARGTMPSLPLPVQEALFMISCEAMRNAFRHANASKIGFTYECTAKGIFLSVSDDGRGIVTGSQDKHDHFGVKGMKERARAVGITLVMETSGSGTTVIAKYSLGLWRNVLRRATLPSGRID</sequence>
<keyword evidence="2" id="KW-0812">Transmembrane</keyword>
<feature type="transmembrane region" description="Helical" evidence="2">
    <location>
        <begin position="854"/>
        <end position="876"/>
    </location>
</feature>
<feature type="transmembrane region" description="Helical" evidence="2">
    <location>
        <begin position="43"/>
        <end position="60"/>
    </location>
</feature>
<dbReference type="SUPFAM" id="SSF63829">
    <property type="entry name" value="Calcium-dependent phosphotriesterase"/>
    <property type="match status" value="3"/>
</dbReference>
<dbReference type="GO" id="GO:0016020">
    <property type="term" value="C:membrane"/>
    <property type="evidence" value="ECO:0007669"/>
    <property type="project" value="InterPro"/>
</dbReference>
<keyword evidence="2" id="KW-1133">Transmembrane helix</keyword>
<dbReference type="PANTHER" id="PTHR43547">
    <property type="entry name" value="TWO-COMPONENT HISTIDINE KINASE"/>
    <property type="match status" value="1"/>
</dbReference>
<evidence type="ECO:0000313" key="5">
    <source>
        <dbReference type="EMBL" id="SPL62451.1"/>
    </source>
</evidence>
<dbReference type="Proteomes" id="UP000246073">
    <property type="component" value="Unassembled WGS sequence"/>
</dbReference>
<dbReference type="Pfam" id="PF07494">
    <property type="entry name" value="Reg_prop"/>
    <property type="match status" value="5"/>
</dbReference>
<dbReference type="CDD" id="cd16917">
    <property type="entry name" value="HATPase_UhpB-NarQ-NarX-like"/>
    <property type="match status" value="1"/>
</dbReference>
<dbReference type="InterPro" id="IPR011712">
    <property type="entry name" value="Sig_transdc_His_kin_sub3_dim/P"/>
</dbReference>
<dbReference type="EMBL" id="OOFM01000002">
    <property type="protein sequence ID" value="SPL62451.1"/>
    <property type="molecule type" value="Genomic_DNA"/>
</dbReference>
<dbReference type="GO" id="GO:0046983">
    <property type="term" value="F:protein dimerization activity"/>
    <property type="evidence" value="ECO:0007669"/>
    <property type="project" value="InterPro"/>
</dbReference>
<feature type="domain" description="Signal transduction histidine kinase subgroup 3 dimerisation and phosphoacceptor" evidence="4">
    <location>
        <begin position="897"/>
        <end position="962"/>
    </location>
</feature>
<dbReference type="Pfam" id="PF07730">
    <property type="entry name" value="HisKA_3"/>
    <property type="match status" value="1"/>
</dbReference>
<dbReference type="InterPro" id="IPR036890">
    <property type="entry name" value="HATPase_C_sf"/>
</dbReference>
<name>A0A2P9HED7_9HYPH</name>
<keyword evidence="5" id="KW-0238">DNA-binding</keyword>
<dbReference type="PANTHER" id="PTHR43547:SF2">
    <property type="entry name" value="HYBRID SIGNAL TRANSDUCTION HISTIDINE KINASE C"/>
    <property type="match status" value="1"/>
</dbReference>
<organism evidence="5 6">
    <name type="scientific">Ochrobactrum soli</name>
    <dbReference type="NCBI Taxonomy" id="2448455"/>
    <lineage>
        <taxon>Bacteria</taxon>
        <taxon>Pseudomonadati</taxon>
        <taxon>Pseudomonadota</taxon>
        <taxon>Alphaproteobacteria</taxon>
        <taxon>Hyphomicrobiales</taxon>
        <taxon>Brucellaceae</taxon>
        <taxon>Brucella/Ochrobactrum group</taxon>
        <taxon>Ochrobactrum</taxon>
    </lineage>
</organism>